<dbReference type="SUPFAM" id="SSF53067">
    <property type="entry name" value="Actin-like ATPase domain"/>
    <property type="match status" value="2"/>
</dbReference>
<sequence>MTHDRDAARTAIQDGSTSLGIELGSTRIKAVLVDAEGAILATGAHGWSDRLEDGHWTYALDDVATGLAAAYAALVLDSTRAWGVAPTSIGAVGVSAMMHGYLAFDAEDALLVPFRTWRNSTTGAAATLLGTTLGRSMPLRWSASHLLQVVLDREEHLARLARVTTLAGHVHVLLGGHPVLGADDASGMFPLLADGSDYDGAVLDAFDRLAAEHGATDLRVRDLLPTIRPVGEDAGTLSDAGAALLDPTGRLLPGAALCPPEGDAGTGMVATRALAPGTGNVSVGTSIFAMVVVDGEAPNLPDVDVVATPEGAPVAMVHCNNGVSELGAWATLLGELSEASGHRIEPDETFAAMLSAANDATSEGIVAYNFVAGEHALGLQDGRPIVVRAAGTTLTLGGFVRAQLLSAFATLQQGMQVLREHGVRVDELVAHGGLFRSTGIAQRILAASLEAPVRVSASAGEGGAWGMALLAAYRLARVEGEERPLRIWLLERSGIDAGTVVAADAALVAESRGYAERWRAGLPLARLAPEVVA</sequence>
<comment type="similarity">
    <text evidence="1">Belongs to the FGGY kinase family.</text>
</comment>
<reference evidence="8" key="1">
    <citation type="journal article" date="2019" name="Int. J. Syst. Evol. Microbiol.">
        <title>The Global Catalogue of Microorganisms (GCM) 10K type strain sequencing project: providing services to taxonomists for standard genome sequencing and annotation.</title>
        <authorList>
            <consortium name="The Broad Institute Genomics Platform"/>
            <consortium name="The Broad Institute Genome Sequencing Center for Infectious Disease"/>
            <person name="Wu L."/>
            <person name="Ma J."/>
        </authorList>
    </citation>
    <scope>NUCLEOTIDE SEQUENCE [LARGE SCALE GENOMIC DNA]</scope>
    <source>
        <strain evidence="8">JCM 16026</strain>
    </source>
</reference>
<dbReference type="InterPro" id="IPR018485">
    <property type="entry name" value="FGGY_C"/>
</dbReference>
<evidence type="ECO:0000259" key="5">
    <source>
        <dbReference type="Pfam" id="PF00370"/>
    </source>
</evidence>
<dbReference type="EMBL" id="BAAAQT010000001">
    <property type="protein sequence ID" value="GAA2170358.1"/>
    <property type="molecule type" value="Genomic_DNA"/>
</dbReference>
<dbReference type="Pfam" id="PF02782">
    <property type="entry name" value="FGGY_C"/>
    <property type="match status" value="1"/>
</dbReference>
<accession>A0ABP5M898</accession>
<evidence type="ECO:0000256" key="4">
    <source>
        <dbReference type="ARBA" id="ARBA00022777"/>
    </source>
</evidence>
<feature type="domain" description="Carbohydrate kinase FGGY C-terminal" evidence="6">
    <location>
        <begin position="280"/>
        <end position="473"/>
    </location>
</feature>
<evidence type="ECO:0000313" key="8">
    <source>
        <dbReference type="Proteomes" id="UP001501599"/>
    </source>
</evidence>
<feature type="domain" description="Carbohydrate kinase FGGY N-terminal" evidence="5">
    <location>
        <begin position="19"/>
        <end position="129"/>
    </location>
</feature>
<evidence type="ECO:0000256" key="2">
    <source>
        <dbReference type="ARBA" id="ARBA00022629"/>
    </source>
</evidence>
<evidence type="ECO:0000256" key="1">
    <source>
        <dbReference type="ARBA" id="ARBA00009156"/>
    </source>
</evidence>
<dbReference type="Gene3D" id="3.30.420.40">
    <property type="match status" value="2"/>
</dbReference>
<evidence type="ECO:0000256" key="3">
    <source>
        <dbReference type="ARBA" id="ARBA00022679"/>
    </source>
</evidence>
<organism evidence="7 8">
    <name type="scientific">Agrococcus versicolor</name>
    <dbReference type="NCBI Taxonomy" id="501482"/>
    <lineage>
        <taxon>Bacteria</taxon>
        <taxon>Bacillati</taxon>
        <taxon>Actinomycetota</taxon>
        <taxon>Actinomycetes</taxon>
        <taxon>Micrococcales</taxon>
        <taxon>Microbacteriaceae</taxon>
        <taxon>Agrococcus</taxon>
    </lineage>
</organism>
<dbReference type="PANTHER" id="PTHR43095:SF5">
    <property type="entry name" value="XYLULOSE KINASE"/>
    <property type="match status" value="1"/>
</dbReference>
<dbReference type="InterPro" id="IPR043129">
    <property type="entry name" value="ATPase_NBD"/>
</dbReference>
<protein>
    <submittedName>
        <fullName evidence="7">FGGY-family carbohydrate kinase</fullName>
    </submittedName>
</protein>
<keyword evidence="4 7" id="KW-0418">Kinase</keyword>
<dbReference type="PANTHER" id="PTHR43095">
    <property type="entry name" value="SUGAR KINASE"/>
    <property type="match status" value="1"/>
</dbReference>
<proteinExistence type="inferred from homology"/>
<comment type="caution">
    <text evidence="7">The sequence shown here is derived from an EMBL/GenBank/DDBJ whole genome shotgun (WGS) entry which is preliminary data.</text>
</comment>
<dbReference type="Pfam" id="PF00370">
    <property type="entry name" value="FGGY_N"/>
    <property type="match status" value="1"/>
</dbReference>
<dbReference type="Proteomes" id="UP001501599">
    <property type="component" value="Unassembled WGS sequence"/>
</dbReference>
<keyword evidence="2" id="KW-0859">Xylose metabolism</keyword>
<dbReference type="RefSeq" id="WP_344339117.1">
    <property type="nucleotide sequence ID" value="NZ_BAAAQT010000001.1"/>
</dbReference>
<dbReference type="GO" id="GO:0016301">
    <property type="term" value="F:kinase activity"/>
    <property type="evidence" value="ECO:0007669"/>
    <property type="project" value="UniProtKB-KW"/>
</dbReference>
<dbReference type="InterPro" id="IPR050406">
    <property type="entry name" value="FGGY_Carb_Kinase"/>
</dbReference>
<evidence type="ECO:0000313" key="7">
    <source>
        <dbReference type="EMBL" id="GAA2170358.1"/>
    </source>
</evidence>
<gene>
    <name evidence="7" type="ORF">GCM10009846_00420</name>
</gene>
<dbReference type="InterPro" id="IPR018484">
    <property type="entry name" value="FGGY_N"/>
</dbReference>
<keyword evidence="8" id="KW-1185">Reference proteome</keyword>
<evidence type="ECO:0000259" key="6">
    <source>
        <dbReference type="Pfam" id="PF02782"/>
    </source>
</evidence>
<keyword evidence="3" id="KW-0808">Transferase</keyword>
<name>A0ABP5M898_9MICO</name>
<keyword evidence="2" id="KW-0119">Carbohydrate metabolism</keyword>